<accession>A0A6M3INM6</accession>
<dbReference type="AlphaFoldDB" id="A0A6M3INM6"/>
<evidence type="ECO:0000256" key="1">
    <source>
        <dbReference type="SAM" id="MobiDB-lite"/>
    </source>
</evidence>
<reference evidence="2" key="1">
    <citation type="submission" date="2020-03" db="EMBL/GenBank/DDBJ databases">
        <title>The deep terrestrial virosphere.</title>
        <authorList>
            <person name="Holmfeldt K."/>
            <person name="Nilsson E."/>
            <person name="Simone D."/>
            <person name="Lopez-Fernandez M."/>
            <person name="Wu X."/>
            <person name="de Brujin I."/>
            <person name="Lundin D."/>
            <person name="Andersson A."/>
            <person name="Bertilsson S."/>
            <person name="Dopson M."/>
        </authorList>
    </citation>
    <scope>NUCLEOTIDE SEQUENCE</scope>
    <source>
        <strain evidence="2">MM415B01499</strain>
    </source>
</reference>
<sequence>MKIYNYVKIDLDTGETLEEDSFEYYGPLALCGWGGDEGMGEIGGGYGPAEDNDMSDSEGMLDDDSWDEAWGSITGQPSGGNISMAPDEGQIGGPTTSGGDMGWAGGDVGTLSDLVGKTRTAIGWISNPVVAGVTQVGKDIAKDISNRYGKENISKDLAGKTTPEDLQSVVEGKYGYSSAATFAISTNINKGMTPEEAVNQAAIDLGPQEFPEDRETDAEMPYQPKSALTQGAGQRTGPSTALDSGTTTGTGTTTTPDPNNPIPGKDDPIRQGVSQEAQDFMDRTWGAWKGFPSMKAQNPKWTVDKWAQEHYQKIKNDPGVYWGLTKEEELPGDGSGAEAGKKLSDTFKNPYFKFFGESALQKPGYIDSIRPQRFGGSALNNTGGPSIPQQSGGPGPGPGFGVPEGTTPMPFPKGLSPVSGAPMSINYPGGSFEVQNGKVVSSGNPQYPVGSDFPPRNTKNLWENMRPTALG</sequence>
<evidence type="ECO:0000313" key="2">
    <source>
        <dbReference type="EMBL" id="QJA58122.1"/>
    </source>
</evidence>
<feature type="region of interest" description="Disordered" evidence="1">
    <location>
        <begin position="227"/>
        <end position="270"/>
    </location>
</feature>
<name>A0A6M3INM6_9ZZZZ</name>
<dbReference type="EMBL" id="MT141309">
    <property type="protein sequence ID" value="QJA58122.1"/>
    <property type="molecule type" value="Genomic_DNA"/>
</dbReference>
<feature type="compositionally biased region" description="Low complexity" evidence="1">
    <location>
        <begin position="245"/>
        <end position="255"/>
    </location>
</feature>
<feature type="compositionally biased region" description="Gly residues" evidence="1">
    <location>
        <begin position="392"/>
        <end position="402"/>
    </location>
</feature>
<protein>
    <submittedName>
        <fullName evidence="2">Uncharacterized protein</fullName>
    </submittedName>
</protein>
<organism evidence="2">
    <name type="scientific">viral metagenome</name>
    <dbReference type="NCBI Taxonomy" id="1070528"/>
    <lineage>
        <taxon>unclassified sequences</taxon>
        <taxon>metagenomes</taxon>
        <taxon>organismal metagenomes</taxon>
    </lineage>
</organism>
<proteinExistence type="predicted"/>
<feature type="compositionally biased region" description="Polar residues" evidence="1">
    <location>
        <begin position="227"/>
        <end position="244"/>
    </location>
</feature>
<gene>
    <name evidence="2" type="ORF">MM415B01499_0007</name>
</gene>
<feature type="region of interest" description="Disordered" evidence="1">
    <location>
        <begin position="436"/>
        <end position="471"/>
    </location>
</feature>
<feature type="region of interest" description="Disordered" evidence="1">
    <location>
        <begin position="373"/>
        <end position="423"/>
    </location>
</feature>